<dbReference type="InterPro" id="IPR003593">
    <property type="entry name" value="AAA+_ATPase"/>
</dbReference>
<dbReference type="GO" id="GO:0042760">
    <property type="term" value="P:very long-chain fatty acid catabolic process"/>
    <property type="evidence" value="ECO:0007669"/>
    <property type="project" value="TreeGrafter"/>
</dbReference>
<evidence type="ECO:0000259" key="10">
    <source>
        <dbReference type="PROSITE" id="PS50893"/>
    </source>
</evidence>
<dbReference type="PANTHER" id="PTHR11384">
    <property type="entry name" value="ATP-BINDING CASSETTE, SUB-FAMILY D MEMBER"/>
    <property type="match status" value="1"/>
</dbReference>
<dbReference type="Gene3D" id="3.40.50.300">
    <property type="entry name" value="P-loop containing nucleotide triphosphate hydrolases"/>
    <property type="match status" value="2"/>
</dbReference>
<evidence type="ECO:0000256" key="1">
    <source>
        <dbReference type="ARBA" id="ARBA00008575"/>
    </source>
</evidence>
<dbReference type="AlphaFoldDB" id="A0A183GPK2"/>
<evidence type="ECO:0000313" key="11">
    <source>
        <dbReference type="EMBL" id="VDP46279.1"/>
    </source>
</evidence>
<dbReference type="InterPro" id="IPR027417">
    <property type="entry name" value="P-loop_NTPase"/>
</dbReference>
<dbReference type="OrthoDB" id="422637at2759"/>
<sequence length="617" mass="70349">MINNGPFQTFSKRRINIDVVMSGLNLKGKLVRYVHISSDQRITQDVEKMCNILAVKLTKSLLTAPFVIAYYTYKTWETAGPFGAGIIYGYFLIGVLINRILISPITKWAARVEKAEGDFRFKHVSVRNSAEESAFYRAAEFEKSSCNDIFTTLWKTQEKLILWTFPAQTFQYFFDYYGGTLSYAIQVFPIFMFGTYDGLDEPTLGEKISNNAFYYIYLINSFTRLTDLALNIGELGGYVLRVSEILRCSRQKGGVENEGFVAEVVGDKSAEEDLAFSIRQLSFTKPGEDNQQLVSGLTIDVPADNSLIITGPSGTGKTSLLRVLAELWPSKSGSILRYLPRRDCLYLPQRPYLPVGHLSLRKQLSFPKILDEIRDEEKDNAESNRIIKILSELHLISLVEVCGGLDSEVDFEWSVDRKMRRLNVETISNHCFRQDTLSPGEQQRLSFARVILQRPKMVILDEGTSSIDVNDERLIYGLLQKENISYISTGHRETLYQYHDLELQLGRNTQDTLSPGEQQRLSFARVILQRPKMVILDEGTSSIDVNDERLIYGLLQKENISYISTGHRETLYQYHDLELQLGRNTSTAACIRMRFKKSQGPDEESTERADSTDIHMI</sequence>
<dbReference type="GO" id="GO:0006635">
    <property type="term" value="P:fatty acid beta-oxidation"/>
    <property type="evidence" value="ECO:0007669"/>
    <property type="project" value="TreeGrafter"/>
</dbReference>
<reference evidence="13" key="2">
    <citation type="submission" date="2019-09" db="UniProtKB">
        <authorList>
            <consortium name="WormBaseParasite"/>
        </authorList>
    </citation>
    <scope>IDENTIFICATION</scope>
</reference>
<evidence type="ECO:0000256" key="9">
    <source>
        <dbReference type="SAM" id="Phobius"/>
    </source>
</evidence>
<keyword evidence="12" id="KW-1185">Reference proteome</keyword>
<dbReference type="PROSITE" id="PS00211">
    <property type="entry name" value="ABC_TRANSPORTER_1"/>
    <property type="match status" value="2"/>
</dbReference>
<evidence type="ECO:0000313" key="12">
    <source>
        <dbReference type="Proteomes" id="UP000050761"/>
    </source>
</evidence>
<evidence type="ECO:0000256" key="4">
    <source>
        <dbReference type="ARBA" id="ARBA00022741"/>
    </source>
</evidence>
<gene>
    <name evidence="11" type="ORF">HPBE_LOCUS24621</name>
</gene>
<feature type="region of interest" description="Disordered" evidence="8">
    <location>
        <begin position="595"/>
        <end position="617"/>
    </location>
</feature>
<dbReference type="GO" id="GO:0015910">
    <property type="term" value="P:long-chain fatty acid import into peroxisome"/>
    <property type="evidence" value="ECO:0007669"/>
    <property type="project" value="TreeGrafter"/>
</dbReference>
<feature type="transmembrane region" description="Helical" evidence="9">
    <location>
        <begin position="50"/>
        <end position="73"/>
    </location>
</feature>
<dbReference type="GO" id="GO:0005778">
    <property type="term" value="C:peroxisomal membrane"/>
    <property type="evidence" value="ECO:0007669"/>
    <property type="project" value="TreeGrafter"/>
</dbReference>
<name>A0A183GPK2_HELPZ</name>
<evidence type="ECO:0000256" key="2">
    <source>
        <dbReference type="ARBA" id="ARBA00022448"/>
    </source>
</evidence>
<feature type="transmembrane region" description="Helical" evidence="9">
    <location>
        <begin position="79"/>
        <end position="101"/>
    </location>
</feature>
<dbReference type="InterPro" id="IPR011527">
    <property type="entry name" value="ABC1_TM_dom"/>
</dbReference>
<reference evidence="11 12" key="1">
    <citation type="submission" date="2018-11" db="EMBL/GenBank/DDBJ databases">
        <authorList>
            <consortium name="Pathogen Informatics"/>
        </authorList>
    </citation>
    <scope>NUCLEOTIDE SEQUENCE [LARGE SCALE GENOMIC DNA]</scope>
</reference>
<evidence type="ECO:0000256" key="5">
    <source>
        <dbReference type="ARBA" id="ARBA00022840"/>
    </source>
</evidence>
<dbReference type="GO" id="GO:0016887">
    <property type="term" value="F:ATP hydrolysis activity"/>
    <property type="evidence" value="ECO:0007669"/>
    <property type="project" value="InterPro"/>
</dbReference>
<proteinExistence type="inferred from homology"/>
<keyword evidence="6 9" id="KW-1133">Transmembrane helix</keyword>
<protein>
    <submittedName>
        <fullName evidence="13">ABC transporter domain-containing protein</fullName>
    </submittedName>
</protein>
<dbReference type="Proteomes" id="UP000050761">
    <property type="component" value="Unassembled WGS sequence"/>
</dbReference>
<accession>A0A183GPK2</accession>
<dbReference type="PROSITE" id="PS50893">
    <property type="entry name" value="ABC_TRANSPORTER_2"/>
    <property type="match status" value="1"/>
</dbReference>
<comment type="similarity">
    <text evidence="1">Belongs to the ABC transporter superfamily. ABCD family. Peroxisomal fatty acyl CoA transporter (TC 3.A.1.203) subfamily.</text>
</comment>
<evidence type="ECO:0000256" key="3">
    <source>
        <dbReference type="ARBA" id="ARBA00022692"/>
    </source>
</evidence>
<keyword evidence="7 9" id="KW-0472">Membrane</keyword>
<dbReference type="SUPFAM" id="SSF52540">
    <property type="entry name" value="P-loop containing nucleoside triphosphate hydrolases"/>
    <property type="match status" value="2"/>
</dbReference>
<dbReference type="InterPro" id="IPR050835">
    <property type="entry name" value="ABC_transporter_sub-D"/>
</dbReference>
<dbReference type="EMBL" id="UZAH01036600">
    <property type="protein sequence ID" value="VDP46279.1"/>
    <property type="molecule type" value="Genomic_DNA"/>
</dbReference>
<evidence type="ECO:0000256" key="6">
    <source>
        <dbReference type="ARBA" id="ARBA00022989"/>
    </source>
</evidence>
<evidence type="ECO:0000256" key="7">
    <source>
        <dbReference type="ARBA" id="ARBA00023136"/>
    </source>
</evidence>
<dbReference type="InterPro" id="IPR017871">
    <property type="entry name" value="ABC_transporter-like_CS"/>
</dbReference>
<evidence type="ECO:0000256" key="8">
    <source>
        <dbReference type="SAM" id="MobiDB-lite"/>
    </source>
</evidence>
<feature type="domain" description="ABC transporter" evidence="10">
    <location>
        <begin position="278"/>
        <end position="563"/>
    </location>
</feature>
<keyword evidence="4" id="KW-0547">Nucleotide-binding</keyword>
<dbReference type="Pfam" id="PF06472">
    <property type="entry name" value="ABC_membrane_2"/>
    <property type="match status" value="1"/>
</dbReference>
<dbReference type="PANTHER" id="PTHR11384:SF65">
    <property type="entry name" value="ABC TRANSPORTER DOMAIN-CONTAINING PROTEIN"/>
    <property type="match status" value="1"/>
</dbReference>
<dbReference type="SMART" id="SM00382">
    <property type="entry name" value="AAA"/>
    <property type="match status" value="1"/>
</dbReference>
<feature type="compositionally biased region" description="Basic and acidic residues" evidence="8">
    <location>
        <begin position="606"/>
        <end position="617"/>
    </location>
</feature>
<evidence type="ECO:0000313" key="13">
    <source>
        <dbReference type="WBParaSite" id="HPBE_0002462201-mRNA-1"/>
    </source>
</evidence>
<accession>A0A3P8HIN4</accession>
<dbReference type="GO" id="GO:0007031">
    <property type="term" value="P:peroxisome organization"/>
    <property type="evidence" value="ECO:0007669"/>
    <property type="project" value="TreeGrafter"/>
</dbReference>
<keyword evidence="5" id="KW-0067">ATP-binding</keyword>
<keyword evidence="2" id="KW-0813">Transport</keyword>
<dbReference type="Pfam" id="PF00005">
    <property type="entry name" value="ABC_tran"/>
    <property type="match status" value="2"/>
</dbReference>
<dbReference type="InterPro" id="IPR003439">
    <property type="entry name" value="ABC_transporter-like_ATP-bd"/>
</dbReference>
<dbReference type="GO" id="GO:0140359">
    <property type="term" value="F:ABC-type transporter activity"/>
    <property type="evidence" value="ECO:0007669"/>
    <property type="project" value="InterPro"/>
</dbReference>
<dbReference type="WBParaSite" id="HPBE_0002462201-mRNA-1">
    <property type="protein sequence ID" value="HPBE_0002462201-mRNA-1"/>
    <property type="gene ID" value="HPBE_0002462201"/>
</dbReference>
<dbReference type="GO" id="GO:0005524">
    <property type="term" value="F:ATP binding"/>
    <property type="evidence" value="ECO:0007669"/>
    <property type="project" value="UniProtKB-KW"/>
</dbReference>
<dbReference type="GO" id="GO:0005324">
    <property type="term" value="F:long-chain fatty acid transmembrane transporter activity"/>
    <property type="evidence" value="ECO:0007669"/>
    <property type="project" value="TreeGrafter"/>
</dbReference>
<organism evidence="12 13">
    <name type="scientific">Heligmosomoides polygyrus</name>
    <name type="common">Parasitic roundworm</name>
    <dbReference type="NCBI Taxonomy" id="6339"/>
    <lineage>
        <taxon>Eukaryota</taxon>
        <taxon>Metazoa</taxon>
        <taxon>Ecdysozoa</taxon>
        <taxon>Nematoda</taxon>
        <taxon>Chromadorea</taxon>
        <taxon>Rhabditida</taxon>
        <taxon>Rhabditina</taxon>
        <taxon>Rhabditomorpha</taxon>
        <taxon>Strongyloidea</taxon>
        <taxon>Heligmosomidae</taxon>
        <taxon>Heligmosomoides</taxon>
    </lineage>
</organism>
<keyword evidence="3 9" id="KW-0812">Transmembrane</keyword>